<evidence type="ECO:0000313" key="2">
    <source>
        <dbReference type="Proteomes" id="UP000262714"/>
    </source>
</evidence>
<dbReference type="Proteomes" id="UP000262714">
    <property type="component" value="Segment"/>
</dbReference>
<accession>A0A385IK72</accession>
<keyword evidence="2" id="KW-1185">Reference proteome</keyword>
<reference evidence="1 2" key="1">
    <citation type="submission" date="2018-02" db="EMBL/GenBank/DDBJ databases">
        <title>Genomic characterization of three novel Basilisk-like phages infecting Bacillus anthracis.</title>
        <authorList>
            <person name="Farlow J."/>
            <person name="Bolkvadze D."/>
            <person name="Leshkasheli L."/>
            <person name="Kusradze I."/>
            <person name="Kotorashvili A."/>
            <person name="Kotaria N."/>
            <person name="Balarjishvili N."/>
            <person name="Kvachadze L."/>
            <person name="Nikolich M."/>
            <person name="Kutateladze M."/>
        </authorList>
    </citation>
    <scope>NUCLEOTIDE SEQUENCE [LARGE SCALE GENOMIC DNA]</scope>
</reference>
<dbReference type="EMBL" id="MG967618">
    <property type="protein sequence ID" value="AXY83314.1"/>
    <property type="molecule type" value="Genomic_DNA"/>
</dbReference>
<organism evidence="1 2">
    <name type="scientific">Bacillus phage v_B-Bak10</name>
    <dbReference type="NCBI Taxonomy" id="2094736"/>
    <lineage>
        <taxon>Viruses</taxon>
        <taxon>Duplodnaviria</taxon>
        <taxon>Heunggongvirae</taxon>
        <taxon>Uroviricota</taxon>
        <taxon>Caudoviricetes</taxon>
        <taxon>Sejongvirinae</taxon>
        <taxon>Basiliskvirus</taxon>
        <taxon>Basiliskvirus bak10</taxon>
    </lineage>
</organism>
<protein>
    <submittedName>
        <fullName evidence="1">Uncharacterized protein</fullName>
    </submittedName>
</protein>
<sequence>MQKITCHAAYIVPLSTVLKSTRHITYVTLHM</sequence>
<gene>
    <name evidence="1" type="ORF">vBBBak10_001</name>
</gene>
<name>A0A385IK72_9CAUD</name>
<evidence type="ECO:0000313" key="1">
    <source>
        <dbReference type="EMBL" id="AXY83314.1"/>
    </source>
</evidence>
<proteinExistence type="predicted"/>